<protein>
    <submittedName>
        <fullName evidence="3">Uncharacterized protein</fullName>
    </submittedName>
</protein>
<evidence type="ECO:0000256" key="1">
    <source>
        <dbReference type="SAM" id="Coils"/>
    </source>
</evidence>
<reference evidence="4" key="1">
    <citation type="journal article" date="2015" name="Nat. Plants">
        <title>Genome expansion of Arabis alpina linked with retrotransposition and reduced symmetric DNA methylation.</title>
        <authorList>
            <person name="Willing E.M."/>
            <person name="Rawat V."/>
            <person name="Mandakova T."/>
            <person name="Maumus F."/>
            <person name="James G.V."/>
            <person name="Nordstroem K.J."/>
            <person name="Becker C."/>
            <person name="Warthmann N."/>
            <person name="Chica C."/>
            <person name="Szarzynska B."/>
            <person name="Zytnicki M."/>
            <person name="Albani M.C."/>
            <person name="Kiefer C."/>
            <person name="Bergonzi S."/>
            <person name="Castaings L."/>
            <person name="Mateos J.L."/>
            <person name="Berns M.C."/>
            <person name="Bujdoso N."/>
            <person name="Piofczyk T."/>
            <person name="de Lorenzo L."/>
            <person name="Barrero-Sicilia C."/>
            <person name="Mateos I."/>
            <person name="Piednoel M."/>
            <person name="Hagmann J."/>
            <person name="Chen-Min-Tao R."/>
            <person name="Iglesias-Fernandez R."/>
            <person name="Schuster S.C."/>
            <person name="Alonso-Blanco C."/>
            <person name="Roudier F."/>
            <person name="Carbonero P."/>
            <person name="Paz-Ares J."/>
            <person name="Davis S.J."/>
            <person name="Pecinka A."/>
            <person name="Quesneville H."/>
            <person name="Colot V."/>
            <person name="Lysak M.A."/>
            <person name="Weigel D."/>
            <person name="Coupland G."/>
            <person name="Schneeberger K."/>
        </authorList>
    </citation>
    <scope>NUCLEOTIDE SEQUENCE [LARGE SCALE GENOMIC DNA]</scope>
    <source>
        <strain evidence="4">cv. Pajares</strain>
    </source>
</reference>
<feature type="region of interest" description="Disordered" evidence="2">
    <location>
        <begin position="185"/>
        <end position="218"/>
    </location>
</feature>
<organism evidence="3 4">
    <name type="scientific">Arabis alpina</name>
    <name type="common">Alpine rock-cress</name>
    <dbReference type="NCBI Taxonomy" id="50452"/>
    <lineage>
        <taxon>Eukaryota</taxon>
        <taxon>Viridiplantae</taxon>
        <taxon>Streptophyta</taxon>
        <taxon>Embryophyta</taxon>
        <taxon>Tracheophyta</taxon>
        <taxon>Spermatophyta</taxon>
        <taxon>Magnoliopsida</taxon>
        <taxon>eudicotyledons</taxon>
        <taxon>Gunneridae</taxon>
        <taxon>Pentapetalae</taxon>
        <taxon>rosids</taxon>
        <taxon>malvids</taxon>
        <taxon>Brassicales</taxon>
        <taxon>Brassicaceae</taxon>
        <taxon>Arabideae</taxon>
        <taxon>Arabis</taxon>
    </lineage>
</organism>
<keyword evidence="4" id="KW-1185">Reference proteome</keyword>
<sequence length="596" mass="65204">MSSDSSASVKLERKRVRIDPDVTLARASDHAFDASIPTGVPLVRISDRRSSDASSPEIELPTHRPEDCPPQETGPSAPRPALRGSTEVGSSYANHEASSKGYEPSDRVETDDGTSGGDKGSLVNFQNAEPKSPGPGLVEPVKRKTPEDSVITLLRRNKSHIRHWPEFLAFRIARSYPRFSSGDFYIPLNDNSPDPPSGSNKKKDTTRKKKGSTPVKKKAELAQIRPRKTPMVKLNLDVVDSDEELELPKAAPVAEREGFRPEKAPMTHGRGKDARWLQLPIRCVARREAELEVAKIKNLLDHSQRMNSDLIAAQDELNSKVAALTLALVEAEEVKKNEVSRVEDEVVELKSSSKDAVARAVGEAKKRAKDKLRRSLEIMEARSRAQTEVDRLASLASQVVGAIRRIDKEAKEGVPFDVAKKENLEARLAAYTAQAYVIVLPPTPEDSSDDEGVEQTRDLALDIFSAESSEDEAERTEVDGRMTVAGKTPTLTRVEIEEATNGDTQDGIDRLEFQGGGVEDVIEPAGTEELVVTTEPAVTETVDATTEAIDGATGEPITPLFALIDPTTPRSHVIDRVLSCVILLNILFDLNLFTEP</sequence>
<gene>
    <name evidence="3" type="ordered locus">AALP_Aa6g224900</name>
</gene>
<accession>A0A087GR02</accession>
<name>A0A087GR02_ARAAL</name>
<dbReference type="Proteomes" id="UP000029120">
    <property type="component" value="Chromosome 6"/>
</dbReference>
<evidence type="ECO:0000256" key="2">
    <source>
        <dbReference type="SAM" id="MobiDB-lite"/>
    </source>
</evidence>
<proteinExistence type="predicted"/>
<feature type="coiled-coil region" evidence="1">
    <location>
        <begin position="286"/>
        <end position="334"/>
    </location>
</feature>
<dbReference type="Gramene" id="KFK32304">
    <property type="protein sequence ID" value="KFK32304"/>
    <property type="gene ID" value="AALP_AA6G224900"/>
</dbReference>
<keyword evidence="1" id="KW-0175">Coiled coil</keyword>
<feature type="region of interest" description="Disordered" evidence="2">
    <location>
        <begin position="1"/>
        <end position="145"/>
    </location>
</feature>
<dbReference type="AlphaFoldDB" id="A0A087GR02"/>
<evidence type="ECO:0000313" key="4">
    <source>
        <dbReference type="Proteomes" id="UP000029120"/>
    </source>
</evidence>
<dbReference type="EMBL" id="CM002874">
    <property type="protein sequence ID" value="KFK32304.1"/>
    <property type="molecule type" value="Genomic_DNA"/>
</dbReference>
<evidence type="ECO:0000313" key="3">
    <source>
        <dbReference type="EMBL" id="KFK32304.1"/>
    </source>
</evidence>